<dbReference type="PANTHER" id="PTHR41324">
    <property type="entry name" value="MEMBRANE PROTEIN-RELATED"/>
    <property type="match status" value="1"/>
</dbReference>
<evidence type="ECO:0000313" key="3">
    <source>
        <dbReference type="Proteomes" id="UP000006365"/>
    </source>
</evidence>
<feature type="transmembrane region" description="Helical" evidence="1">
    <location>
        <begin position="278"/>
        <end position="303"/>
    </location>
</feature>
<evidence type="ECO:0000313" key="2">
    <source>
        <dbReference type="EMBL" id="ADW17978.1"/>
    </source>
</evidence>
<reference evidence="2 3" key="1">
    <citation type="journal article" date="2011" name="Stand. Genomic Sci.">
        <title>Complete genome sequence of Desulfobulbus propionicus type strain (1pr3).</title>
        <authorList>
            <person name="Pagani I."/>
            <person name="Lapidus A."/>
            <person name="Nolan M."/>
            <person name="Lucas S."/>
            <person name="Hammon N."/>
            <person name="Deshpande S."/>
            <person name="Cheng J.F."/>
            <person name="Chertkov O."/>
            <person name="Davenport K."/>
            <person name="Tapia R."/>
            <person name="Han C."/>
            <person name="Goodwin L."/>
            <person name="Pitluck S."/>
            <person name="Liolios K."/>
            <person name="Mavromatis K."/>
            <person name="Ivanova N."/>
            <person name="Mikhailova N."/>
            <person name="Pati A."/>
            <person name="Chen A."/>
            <person name="Palaniappan K."/>
            <person name="Land M."/>
            <person name="Hauser L."/>
            <person name="Chang Y.J."/>
            <person name="Jeffries C.D."/>
            <person name="Detter J.C."/>
            <person name="Brambilla E."/>
            <person name="Kannan K.P."/>
            <person name="Djao O.D."/>
            <person name="Rohde M."/>
            <person name="Pukall R."/>
            <person name="Spring S."/>
            <person name="Goker M."/>
            <person name="Sikorski J."/>
            <person name="Woyke T."/>
            <person name="Bristow J."/>
            <person name="Eisen J.A."/>
            <person name="Markowitz V."/>
            <person name="Hugenholtz P."/>
            <person name="Kyrpides N.C."/>
            <person name="Klenk H.P."/>
        </authorList>
    </citation>
    <scope>NUCLEOTIDE SEQUENCE [LARGE SCALE GENOMIC DNA]</scope>
    <source>
        <strain evidence="3">ATCC 33891 / DSM 2032 / 1pr3</strain>
    </source>
</reference>
<feature type="transmembrane region" description="Helical" evidence="1">
    <location>
        <begin position="220"/>
        <end position="239"/>
    </location>
</feature>
<feature type="transmembrane region" description="Helical" evidence="1">
    <location>
        <begin position="179"/>
        <end position="200"/>
    </location>
</feature>
<dbReference type="PANTHER" id="PTHR41324:SF1">
    <property type="entry name" value="DUF2232 DOMAIN-CONTAINING PROTEIN"/>
    <property type="match status" value="1"/>
</dbReference>
<keyword evidence="1" id="KW-0812">Transmembrane</keyword>
<protein>
    <recommendedName>
        <fullName evidence="4">DUF2232 domain-containing protein</fullName>
    </recommendedName>
</protein>
<feature type="transmembrane region" description="Helical" evidence="1">
    <location>
        <begin position="246"/>
        <end position="266"/>
    </location>
</feature>
<keyword evidence="3" id="KW-1185">Reference proteome</keyword>
<dbReference type="Pfam" id="PF09991">
    <property type="entry name" value="DUF2232"/>
    <property type="match status" value="1"/>
</dbReference>
<organism evidence="2 3">
    <name type="scientific">Desulfobulbus propionicus (strain ATCC 33891 / DSM 2032 / VKM B-1956 / 1pr3)</name>
    <dbReference type="NCBI Taxonomy" id="577650"/>
    <lineage>
        <taxon>Bacteria</taxon>
        <taxon>Pseudomonadati</taxon>
        <taxon>Thermodesulfobacteriota</taxon>
        <taxon>Desulfobulbia</taxon>
        <taxon>Desulfobulbales</taxon>
        <taxon>Desulfobulbaceae</taxon>
        <taxon>Desulfobulbus</taxon>
    </lineage>
</organism>
<feature type="transmembrane region" description="Helical" evidence="1">
    <location>
        <begin position="48"/>
        <end position="68"/>
    </location>
</feature>
<dbReference type="AlphaFoldDB" id="A0A7U3YMJ8"/>
<gene>
    <name evidence="2" type="ordered locus">Despr_1829</name>
</gene>
<dbReference type="InterPro" id="IPR018710">
    <property type="entry name" value="DUF2232"/>
</dbReference>
<keyword evidence="1" id="KW-0472">Membrane</keyword>
<accession>A0A7U3YMJ8</accession>
<evidence type="ECO:0000256" key="1">
    <source>
        <dbReference type="SAM" id="Phobius"/>
    </source>
</evidence>
<feature type="transmembrane region" description="Helical" evidence="1">
    <location>
        <begin position="73"/>
        <end position="91"/>
    </location>
</feature>
<feature type="transmembrane region" description="Helical" evidence="1">
    <location>
        <begin position="103"/>
        <end position="125"/>
    </location>
</feature>
<sequence length="312" mass="34643">MKVPFRPGQLLFLGTLFFLPVLNPQLFSWLHGLLAVPVFFALTTNGRQAGAALIWVSLLLAGLGALLLQRVELFFFSLTMVPLGYTLYHSADKRESVATSGGKGVAILSLTWLFFWGLYGVTAGFNPYVNLLKVLDFGFQQTLEVYSSKEAGLSPEVIYNLQQITNNLRAITPKLLPGLLASMTIFTVWVNLVIANVLAGRQNNGSLPWGRYSSWKLPDQLIWLPIVAVSLLIVGHGPIQYGGGCLLLVSGLLYFFQGLAVVIALFERWNVPVLVRIILYFVLLIQSYSVVFLAVLGLSDVWFNMRQKSDER</sequence>
<dbReference type="Proteomes" id="UP000006365">
    <property type="component" value="Chromosome"/>
</dbReference>
<dbReference type="KEGG" id="dpr:Despr_1829"/>
<evidence type="ECO:0008006" key="4">
    <source>
        <dbReference type="Google" id="ProtNLM"/>
    </source>
</evidence>
<dbReference type="EMBL" id="CP002364">
    <property type="protein sequence ID" value="ADW17978.1"/>
    <property type="molecule type" value="Genomic_DNA"/>
</dbReference>
<proteinExistence type="predicted"/>
<keyword evidence="1" id="KW-1133">Transmembrane helix</keyword>
<name>A0A7U3YMJ8_DESPD</name>